<organism evidence="1 2">
    <name type="scientific">Candidatus Yanofskybacteria bacterium RIFCSPLOWO2_01_FULL_49_25</name>
    <dbReference type="NCBI Taxonomy" id="1802701"/>
    <lineage>
        <taxon>Bacteria</taxon>
        <taxon>Candidatus Yanofskyibacteriota</taxon>
    </lineage>
</organism>
<dbReference type="Proteomes" id="UP000179047">
    <property type="component" value="Unassembled WGS sequence"/>
</dbReference>
<dbReference type="AlphaFoldDB" id="A0A1F8GTX9"/>
<dbReference type="STRING" id="1802701.A3A33_03140"/>
<gene>
    <name evidence="1" type="ORF">A3A33_03140</name>
</gene>
<sequence length="139" mass="15651">MSHEPKPKPNDPNPELKPRLNEEQTIAYFNAKNIRHLLTSQIRAGEPFLFVIDDLDCKHYPGQPYESNIARVSTPIEVSATSVTDYVDVTGRVDYYAIDAATGEPKWVGKSERVVKKPFLIKDENLFVAHDGLFPVGPK</sequence>
<evidence type="ECO:0000313" key="1">
    <source>
        <dbReference type="EMBL" id="OGN28751.1"/>
    </source>
</evidence>
<comment type="caution">
    <text evidence="1">The sequence shown here is derived from an EMBL/GenBank/DDBJ whole genome shotgun (WGS) entry which is preliminary data.</text>
</comment>
<evidence type="ECO:0000313" key="2">
    <source>
        <dbReference type="Proteomes" id="UP000179047"/>
    </source>
</evidence>
<reference evidence="1 2" key="1">
    <citation type="journal article" date="2016" name="Nat. Commun.">
        <title>Thousands of microbial genomes shed light on interconnected biogeochemical processes in an aquifer system.</title>
        <authorList>
            <person name="Anantharaman K."/>
            <person name="Brown C.T."/>
            <person name="Hug L.A."/>
            <person name="Sharon I."/>
            <person name="Castelle C.J."/>
            <person name="Probst A.J."/>
            <person name="Thomas B.C."/>
            <person name="Singh A."/>
            <person name="Wilkins M.J."/>
            <person name="Karaoz U."/>
            <person name="Brodie E.L."/>
            <person name="Williams K.H."/>
            <person name="Hubbard S.S."/>
            <person name="Banfield J.F."/>
        </authorList>
    </citation>
    <scope>NUCLEOTIDE SEQUENCE [LARGE SCALE GENOMIC DNA]</scope>
</reference>
<accession>A0A1F8GTX9</accession>
<dbReference type="EMBL" id="MGKP01000012">
    <property type="protein sequence ID" value="OGN28751.1"/>
    <property type="molecule type" value="Genomic_DNA"/>
</dbReference>
<proteinExistence type="predicted"/>
<protein>
    <submittedName>
        <fullName evidence="1">Uncharacterized protein</fullName>
    </submittedName>
</protein>
<name>A0A1F8GTX9_9BACT</name>